<feature type="short sequence motif" description="GXGXXG" evidence="2">
    <location>
        <begin position="54"/>
        <end position="59"/>
    </location>
</feature>
<reference evidence="5" key="1">
    <citation type="journal article" date="2019" name="Int. J. Syst. Evol. Microbiol.">
        <title>The Global Catalogue of Microorganisms (GCM) 10K type strain sequencing project: providing services to taxonomists for standard genome sequencing and annotation.</title>
        <authorList>
            <consortium name="The Broad Institute Genomics Platform"/>
            <consortium name="The Broad Institute Genome Sequencing Center for Infectious Disease"/>
            <person name="Wu L."/>
            <person name="Ma J."/>
        </authorList>
    </citation>
    <scope>NUCLEOTIDE SEQUENCE [LARGE SCALE GENOMIC DNA]</scope>
    <source>
        <strain evidence="5">KCTC 42281</strain>
    </source>
</reference>
<evidence type="ECO:0000313" key="4">
    <source>
        <dbReference type="EMBL" id="MFC3705336.1"/>
    </source>
</evidence>
<evidence type="ECO:0000256" key="2">
    <source>
        <dbReference type="PROSITE-ProRule" id="PRU01161"/>
    </source>
</evidence>
<evidence type="ECO:0000259" key="3">
    <source>
        <dbReference type="PROSITE" id="PS51635"/>
    </source>
</evidence>
<dbReference type="PROSITE" id="PS51635">
    <property type="entry name" value="PNPLA"/>
    <property type="match status" value="1"/>
</dbReference>
<gene>
    <name evidence="4" type="ORF">ACFOOL_11270</name>
</gene>
<accession>A0ABV7X175</accession>
<dbReference type="InterPro" id="IPR016035">
    <property type="entry name" value="Acyl_Trfase/lysoPLipase"/>
</dbReference>
<feature type="domain" description="PNPLA" evidence="3">
    <location>
        <begin position="50"/>
        <end position="245"/>
    </location>
</feature>
<name>A0ABV7X175_9HYPH</name>
<feature type="active site" description="Nucleophile" evidence="2">
    <location>
        <position position="85"/>
    </location>
</feature>
<keyword evidence="1 2" id="KW-0443">Lipid metabolism</keyword>
<evidence type="ECO:0000256" key="1">
    <source>
        <dbReference type="ARBA" id="ARBA00023098"/>
    </source>
</evidence>
<feature type="short sequence motif" description="GXSXG" evidence="2">
    <location>
        <begin position="83"/>
        <end position="87"/>
    </location>
</feature>
<comment type="caution">
    <text evidence="4">The sequence shown here is derived from an EMBL/GenBank/DDBJ whole genome shotgun (WGS) entry which is preliminary data.</text>
</comment>
<protein>
    <submittedName>
        <fullName evidence="4">Patatin-like phospholipase family protein</fullName>
    </submittedName>
</protein>
<proteinExistence type="predicted"/>
<feature type="active site" description="Proton acceptor" evidence="2">
    <location>
        <position position="229"/>
    </location>
</feature>
<dbReference type="RefSeq" id="WP_380097131.1">
    <property type="nucleotide sequence ID" value="NZ_JBHRYD010000010.1"/>
</dbReference>
<keyword evidence="5" id="KW-1185">Reference proteome</keyword>
<dbReference type="Proteomes" id="UP001595613">
    <property type="component" value="Unassembled WGS sequence"/>
</dbReference>
<organism evidence="4 5">
    <name type="scientific">Devosia honganensis</name>
    <dbReference type="NCBI Taxonomy" id="1610527"/>
    <lineage>
        <taxon>Bacteria</taxon>
        <taxon>Pseudomonadati</taxon>
        <taxon>Pseudomonadota</taxon>
        <taxon>Alphaproteobacteria</taxon>
        <taxon>Hyphomicrobiales</taxon>
        <taxon>Devosiaceae</taxon>
        <taxon>Devosia</taxon>
    </lineage>
</organism>
<dbReference type="SUPFAM" id="SSF52151">
    <property type="entry name" value="FabD/lysophospholipase-like"/>
    <property type="match status" value="1"/>
</dbReference>
<evidence type="ECO:0000313" key="5">
    <source>
        <dbReference type="Proteomes" id="UP001595613"/>
    </source>
</evidence>
<dbReference type="Pfam" id="PF01734">
    <property type="entry name" value="Patatin"/>
    <property type="match status" value="1"/>
</dbReference>
<dbReference type="Gene3D" id="3.40.1090.10">
    <property type="entry name" value="Cytosolic phospholipase A2 catalytic domain"/>
    <property type="match status" value="1"/>
</dbReference>
<keyword evidence="2" id="KW-0442">Lipid degradation</keyword>
<keyword evidence="2" id="KW-0378">Hydrolase</keyword>
<feature type="short sequence motif" description="DGA/G" evidence="2">
    <location>
        <begin position="229"/>
        <end position="231"/>
    </location>
</feature>
<dbReference type="EMBL" id="JBHRYD010000010">
    <property type="protein sequence ID" value="MFC3705336.1"/>
    <property type="molecule type" value="Genomic_DNA"/>
</dbReference>
<sequence>MPPRKALAPELVASSIITGSQVIRYWGDDPEFVTTHSRIKPGDDGIVDYLTLSGGGINGAYGAGFLVGWTARGDRPEFEVVTGISVGAMMAPLAFIGSRHDGRLQAAFSSLTQQTNMRVDFLSALFGAPSVLKNTVILDAIRQLVDERVLDEVAAGHRQGRRLYVGTTNLDAQRPVVWDIGAIAVSNIPNKLDLVHRIILASTAVPGVFPPVLLEAEAQGQRIDELHVDGGVTQQVLLMPGGYKGGGGTKKLYVLFNGVVDPTPATVTRLASLDLLERAVPTLLKYLGRANLEQLANTAARNNIAFRLSAIPASFPQSQGLLGDEAWLGQLFDFGFANGKAGIWQNTPR</sequence>
<dbReference type="InterPro" id="IPR002641">
    <property type="entry name" value="PNPLA_dom"/>
</dbReference>